<comment type="caution">
    <text evidence="1">The sequence shown here is derived from an EMBL/GenBank/DDBJ whole genome shotgun (WGS) entry which is preliminary data.</text>
</comment>
<accession>A0ABV7HPE9</accession>
<protein>
    <submittedName>
        <fullName evidence="1">Uncharacterized protein</fullName>
    </submittedName>
</protein>
<dbReference type="RefSeq" id="WP_382416578.1">
    <property type="nucleotide sequence ID" value="NZ_AP031500.1"/>
</dbReference>
<reference evidence="2" key="1">
    <citation type="journal article" date="2019" name="Int. J. Syst. Evol. Microbiol.">
        <title>The Global Catalogue of Microorganisms (GCM) 10K type strain sequencing project: providing services to taxonomists for standard genome sequencing and annotation.</title>
        <authorList>
            <consortium name="The Broad Institute Genomics Platform"/>
            <consortium name="The Broad Institute Genome Sequencing Center for Infectious Disease"/>
            <person name="Wu L."/>
            <person name="Ma J."/>
        </authorList>
    </citation>
    <scope>NUCLEOTIDE SEQUENCE [LARGE SCALE GENOMIC DNA]</scope>
    <source>
        <strain evidence="2">KCTC 52141</strain>
    </source>
</reference>
<gene>
    <name evidence="1" type="ORF">ACFOEB_10955</name>
</gene>
<name>A0ABV7HPE9_9GAMM</name>
<dbReference type="Proteomes" id="UP001595548">
    <property type="component" value="Unassembled WGS sequence"/>
</dbReference>
<organism evidence="1 2">
    <name type="scientific">Gilvimarinus japonicus</name>
    <dbReference type="NCBI Taxonomy" id="1796469"/>
    <lineage>
        <taxon>Bacteria</taxon>
        <taxon>Pseudomonadati</taxon>
        <taxon>Pseudomonadota</taxon>
        <taxon>Gammaproteobacteria</taxon>
        <taxon>Cellvibrionales</taxon>
        <taxon>Cellvibrionaceae</taxon>
        <taxon>Gilvimarinus</taxon>
    </lineage>
</organism>
<sequence length="51" mass="5405">MNQRTALKAGVCVVRASVILYQPPTWLEPSLSRCYGANGLVSSALPEGNDA</sequence>
<keyword evidence="2" id="KW-1185">Reference proteome</keyword>
<evidence type="ECO:0000313" key="2">
    <source>
        <dbReference type="Proteomes" id="UP001595548"/>
    </source>
</evidence>
<proteinExistence type="predicted"/>
<dbReference type="EMBL" id="JBHRTL010000006">
    <property type="protein sequence ID" value="MFC3155719.1"/>
    <property type="molecule type" value="Genomic_DNA"/>
</dbReference>
<evidence type="ECO:0000313" key="1">
    <source>
        <dbReference type="EMBL" id="MFC3155719.1"/>
    </source>
</evidence>